<dbReference type="InterPro" id="IPR009057">
    <property type="entry name" value="Homeodomain-like_sf"/>
</dbReference>
<dbReference type="Pfam" id="PF25601">
    <property type="entry name" value="AAA_lid_14"/>
    <property type="match status" value="1"/>
</dbReference>
<organism evidence="9 10">
    <name type="scientific">Candidatus Methylumidiphilus alinenensis</name>
    <dbReference type="NCBI Taxonomy" id="2202197"/>
    <lineage>
        <taxon>Bacteria</taxon>
        <taxon>Pseudomonadati</taxon>
        <taxon>Pseudomonadota</taxon>
        <taxon>Gammaproteobacteria</taxon>
        <taxon>Methylococcales</taxon>
        <taxon>Candidatus Methylumidiphilus</taxon>
    </lineage>
</organism>
<dbReference type="InterPro" id="IPR025943">
    <property type="entry name" value="Sigma_54_int_dom_ATP-bd_2"/>
</dbReference>
<keyword evidence="2" id="KW-0067">ATP-binding</keyword>
<dbReference type="PROSITE" id="PS00675">
    <property type="entry name" value="SIGMA54_INTERACT_1"/>
    <property type="match status" value="1"/>
</dbReference>
<name>A0A2W4T5D7_9GAMM</name>
<dbReference type="Gene3D" id="1.10.8.60">
    <property type="match status" value="1"/>
</dbReference>
<evidence type="ECO:0000256" key="2">
    <source>
        <dbReference type="ARBA" id="ARBA00022840"/>
    </source>
</evidence>
<accession>A0A2W4T5D7</accession>
<dbReference type="InterPro" id="IPR011006">
    <property type="entry name" value="CheY-like_superfamily"/>
</dbReference>
<dbReference type="PROSITE" id="PS50110">
    <property type="entry name" value="RESPONSE_REGULATORY"/>
    <property type="match status" value="1"/>
</dbReference>
<evidence type="ECO:0000256" key="1">
    <source>
        <dbReference type="ARBA" id="ARBA00022741"/>
    </source>
</evidence>
<comment type="caution">
    <text evidence="9">The sequence shown here is derived from an EMBL/GenBank/DDBJ whole genome shotgun (WGS) entry which is preliminary data.</text>
</comment>
<dbReference type="SMART" id="SM00382">
    <property type="entry name" value="AAA"/>
    <property type="match status" value="1"/>
</dbReference>
<evidence type="ECO:0000259" key="7">
    <source>
        <dbReference type="PROSITE" id="PS50045"/>
    </source>
</evidence>
<proteinExistence type="predicted"/>
<evidence type="ECO:0000256" key="6">
    <source>
        <dbReference type="PROSITE-ProRule" id="PRU00169"/>
    </source>
</evidence>
<keyword evidence="5" id="KW-0804">Transcription</keyword>
<dbReference type="Proteomes" id="UP000249396">
    <property type="component" value="Unassembled WGS sequence"/>
</dbReference>
<protein>
    <submittedName>
        <fullName evidence="9">Two-component system response regulator GlrR</fullName>
    </submittedName>
</protein>
<dbReference type="Pfam" id="PF00158">
    <property type="entry name" value="Sigma54_activat"/>
    <property type="match status" value="1"/>
</dbReference>
<dbReference type="PROSITE" id="PS00688">
    <property type="entry name" value="SIGMA54_INTERACT_3"/>
    <property type="match status" value="1"/>
</dbReference>
<dbReference type="GO" id="GO:0000160">
    <property type="term" value="P:phosphorelay signal transduction system"/>
    <property type="evidence" value="ECO:0007669"/>
    <property type="project" value="InterPro"/>
</dbReference>
<evidence type="ECO:0000259" key="8">
    <source>
        <dbReference type="PROSITE" id="PS50110"/>
    </source>
</evidence>
<evidence type="ECO:0000256" key="4">
    <source>
        <dbReference type="ARBA" id="ARBA00023125"/>
    </source>
</evidence>
<dbReference type="AlphaFoldDB" id="A0A2W4T5D7"/>
<dbReference type="SMART" id="SM00448">
    <property type="entry name" value="REC"/>
    <property type="match status" value="1"/>
</dbReference>
<dbReference type="Gene3D" id="1.10.10.60">
    <property type="entry name" value="Homeodomain-like"/>
    <property type="match status" value="1"/>
</dbReference>
<evidence type="ECO:0000256" key="3">
    <source>
        <dbReference type="ARBA" id="ARBA00023015"/>
    </source>
</evidence>
<dbReference type="Pfam" id="PF00072">
    <property type="entry name" value="Response_reg"/>
    <property type="match status" value="1"/>
</dbReference>
<dbReference type="PANTHER" id="PTHR32071">
    <property type="entry name" value="TRANSCRIPTIONAL REGULATORY PROTEIN"/>
    <property type="match status" value="1"/>
</dbReference>
<evidence type="ECO:0000313" key="9">
    <source>
        <dbReference type="EMBL" id="PZN82560.1"/>
    </source>
</evidence>
<dbReference type="Gene3D" id="3.40.50.2300">
    <property type="match status" value="1"/>
</dbReference>
<feature type="modified residue" description="4-aspartylphosphate" evidence="6">
    <location>
        <position position="56"/>
    </location>
</feature>
<dbReference type="InterPro" id="IPR003593">
    <property type="entry name" value="AAA+_ATPase"/>
</dbReference>
<keyword evidence="6" id="KW-0597">Phosphoprotein</keyword>
<dbReference type="CDD" id="cd00009">
    <property type="entry name" value="AAA"/>
    <property type="match status" value="1"/>
</dbReference>
<keyword evidence="4" id="KW-0238">DNA-binding</keyword>
<feature type="domain" description="Response regulatory" evidence="8">
    <location>
        <begin position="7"/>
        <end position="121"/>
    </location>
</feature>
<evidence type="ECO:0000313" key="10">
    <source>
        <dbReference type="Proteomes" id="UP000249396"/>
    </source>
</evidence>
<dbReference type="FunFam" id="3.40.50.300:FF:000006">
    <property type="entry name" value="DNA-binding transcriptional regulator NtrC"/>
    <property type="match status" value="1"/>
</dbReference>
<sequence>MSESNKRILLVDDDPDLLRLLGMRLTSAGYELTTASSGMEALSRVAVFRPHVVITDLRMQGMDGMALFDALHEQYSTLPVIILTAHGTINDAVTATKRGVFGFLTKPVDKVELIKQVEDALRIGITNIDRQSVGVWREKIITQSPLMEELLNQAQRVAQNRASVFVGGDSGTGKELLARAIHEASSRKNGPFVAVNCSAIPESLFESELFGHKKGSFTGAIRDHSGLFREADGGTLFLDEIGDMPKSIQVKLLRVLQEMKVRPVGGTKDEPVDVRIISATHANLENAMREGIFREDLYYRLNVVTFLLPALAQRPEDIPLLANYFLRTLAEIYGDKVKGFSPEAMECLVNFEWPGNVRQLRNVVEQCMALSNTPLIPLTLVQRAVKDEPTQFMSLQDARNKFERDYLIRLLQMTGGSVTQAAKLAKRNRTEFYRLLARHGMKPEDFKETE</sequence>
<reference evidence="9 10" key="1">
    <citation type="journal article" date="2018" name="Aquat. Microb. Ecol.">
        <title>Gammaproteobacterial methanotrophs dominate.</title>
        <authorList>
            <person name="Rissanen A.J."/>
            <person name="Saarenheimo J."/>
            <person name="Tiirola M."/>
            <person name="Peura S."/>
            <person name="Aalto S.L."/>
            <person name="Karvinen A."/>
            <person name="Nykanen H."/>
        </authorList>
    </citation>
    <scope>NUCLEOTIDE SEQUENCE [LARGE SCALE GENOMIC DNA]</scope>
    <source>
        <strain evidence="9">AMbin10</strain>
    </source>
</reference>
<dbReference type="InterPro" id="IPR002078">
    <property type="entry name" value="Sigma_54_int"/>
</dbReference>
<dbReference type="GO" id="GO:0006355">
    <property type="term" value="P:regulation of DNA-templated transcription"/>
    <property type="evidence" value="ECO:0007669"/>
    <property type="project" value="InterPro"/>
</dbReference>
<dbReference type="InterPro" id="IPR001789">
    <property type="entry name" value="Sig_transdc_resp-reg_receiver"/>
</dbReference>
<dbReference type="SUPFAM" id="SSF46689">
    <property type="entry name" value="Homeodomain-like"/>
    <property type="match status" value="1"/>
</dbReference>
<dbReference type="Gene3D" id="3.40.50.300">
    <property type="entry name" value="P-loop containing nucleotide triphosphate hydrolases"/>
    <property type="match status" value="1"/>
</dbReference>
<dbReference type="GO" id="GO:0003677">
    <property type="term" value="F:DNA binding"/>
    <property type="evidence" value="ECO:0007669"/>
    <property type="project" value="UniProtKB-KW"/>
</dbReference>
<keyword evidence="1" id="KW-0547">Nucleotide-binding</keyword>
<evidence type="ECO:0000256" key="5">
    <source>
        <dbReference type="ARBA" id="ARBA00023163"/>
    </source>
</evidence>
<gene>
    <name evidence="9" type="ORF">DM484_06210</name>
</gene>
<dbReference type="SUPFAM" id="SSF52540">
    <property type="entry name" value="P-loop containing nucleoside triphosphate hydrolases"/>
    <property type="match status" value="1"/>
</dbReference>
<dbReference type="EMBL" id="QJPH01000213">
    <property type="protein sequence ID" value="PZN82560.1"/>
    <property type="molecule type" value="Genomic_DNA"/>
</dbReference>
<dbReference type="InterPro" id="IPR025944">
    <property type="entry name" value="Sigma_54_int_dom_CS"/>
</dbReference>
<dbReference type="SUPFAM" id="SSF52172">
    <property type="entry name" value="CheY-like"/>
    <property type="match status" value="1"/>
</dbReference>
<dbReference type="PROSITE" id="PS50045">
    <property type="entry name" value="SIGMA54_INTERACT_4"/>
    <property type="match status" value="1"/>
</dbReference>
<dbReference type="InterPro" id="IPR027417">
    <property type="entry name" value="P-loop_NTPase"/>
</dbReference>
<keyword evidence="3" id="KW-0805">Transcription regulation</keyword>
<dbReference type="PANTHER" id="PTHR32071:SF116">
    <property type="entry name" value="TRANSCRIPTIONAL REGULATORY PROTEIN GLRR"/>
    <property type="match status" value="1"/>
</dbReference>
<dbReference type="InterPro" id="IPR058031">
    <property type="entry name" value="AAA_lid_NorR"/>
</dbReference>
<feature type="domain" description="Sigma-54 factor interaction" evidence="7">
    <location>
        <begin position="140"/>
        <end position="369"/>
    </location>
</feature>
<dbReference type="InterPro" id="IPR025662">
    <property type="entry name" value="Sigma_54_int_dom_ATP-bd_1"/>
</dbReference>
<dbReference type="GO" id="GO:0005524">
    <property type="term" value="F:ATP binding"/>
    <property type="evidence" value="ECO:0007669"/>
    <property type="project" value="UniProtKB-KW"/>
</dbReference>
<dbReference type="PROSITE" id="PS00676">
    <property type="entry name" value="SIGMA54_INTERACT_2"/>
    <property type="match status" value="1"/>
</dbReference>